<dbReference type="PROSITE" id="PS50887">
    <property type="entry name" value="GGDEF"/>
    <property type="match status" value="1"/>
</dbReference>
<dbReference type="EMBL" id="JAVDRD010000015">
    <property type="protein sequence ID" value="MDR6513152.1"/>
    <property type="molecule type" value="Genomic_DNA"/>
</dbReference>
<keyword evidence="1" id="KW-0812">Transmembrane</keyword>
<evidence type="ECO:0000256" key="1">
    <source>
        <dbReference type="SAM" id="Phobius"/>
    </source>
</evidence>
<evidence type="ECO:0000313" key="4">
    <source>
        <dbReference type="EMBL" id="MDR6513152.1"/>
    </source>
</evidence>
<feature type="transmembrane region" description="Helical" evidence="1">
    <location>
        <begin position="96"/>
        <end position="118"/>
    </location>
</feature>
<dbReference type="InterPro" id="IPR035919">
    <property type="entry name" value="EAL_sf"/>
</dbReference>
<dbReference type="Pfam" id="PF00990">
    <property type="entry name" value="GGDEF"/>
    <property type="match status" value="1"/>
</dbReference>
<keyword evidence="1" id="KW-1133">Transmembrane helix</keyword>
<accession>A0ABU1MSY1</accession>
<dbReference type="InterPro" id="IPR052155">
    <property type="entry name" value="Biofilm_reg_signaling"/>
</dbReference>
<keyword evidence="1" id="KW-0472">Membrane</keyword>
<evidence type="ECO:0000313" key="5">
    <source>
        <dbReference type="Proteomes" id="UP001184150"/>
    </source>
</evidence>
<feature type="transmembrane region" description="Helical" evidence="1">
    <location>
        <begin position="170"/>
        <end position="191"/>
    </location>
</feature>
<dbReference type="CDD" id="cd01948">
    <property type="entry name" value="EAL"/>
    <property type="match status" value="1"/>
</dbReference>
<dbReference type="SMART" id="SM00267">
    <property type="entry name" value="GGDEF"/>
    <property type="match status" value="1"/>
</dbReference>
<dbReference type="SMART" id="SM00052">
    <property type="entry name" value="EAL"/>
    <property type="match status" value="1"/>
</dbReference>
<dbReference type="PANTHER" id="PTHR44757:SF2">
    <property type="entry name" value="BIOFILM ARCHITECTURE MAINTENANCE PROTEIN MBAA"/>
    <property type="match status" value="1"/>
</dbReference>
<dbReference type="CDD" id="cd01949">
    <property type="entry name" value="GGDEF"/>
    <property type="match status" value="1"/>
</dbReference>
<dbReference type="InterPro" id="IPR029787">
    <property type="entry name" value="Nucleotide_cyclase"/>
</dbReference>
<dbReference type="Pfam" id="PF00563">
    <property type="entry name" value="EAL"/>
    <property type="match status" value="1"/>
</dbReference>
<dbReference type="SUPFAM" id="SSF141868">
    <property type="entry name" value="EAL domain-like"/>
    <property type="match status" value="1"/>
</dbReference>
<comment type="caution">
    <text evidence="4">The sequence shown here is derived from an EMBL/GenBank/DDBJ whole genome shotgun (WGS) entry which is preliminary data.</text>
</comment>
<dbReference type="InterPro" id="IPR001633">
    <property type="entry name" value="EAL_dom"/>
</dbReference>
<dbReference type="RefSeq" id="WP_309806485.1">
    <property type="nucleotide sequence ID" value="NZ_JAVDRD010000015.1"/>
</dbReference>
<dbReference type="Gene3D" id="3.30.70.270">
    <property type="match status" value="1"/>
</dbReference>
<dbReference type="PANTHER" id="PTHR44757">
    <property type="entry name" value="DIGUANYLATE CYCLASE DGCP"/>
    <property type="match status" value="1"/>
</dbReference>
<evidence type="ECO:0000259" key="3">
    <source>
        <dbReference type="PROSITE" id="PS50887"/>
    </source>
</evidence>
<dbReference type="InterPro" id="IPR000160">
    <property type="entry name" value="GGDEF_dom"/>
</dbReference>
<feature type="domain" description="EAL" evidence="2">
    <location>
        <begin position="388"/>
        <end position="641"/>
    </location>
</feature>
<feature type="domain" description="GGDEF" evidence="3">
    <location>
        <begin position="253"/>
        <end position="383"/>
    </location>
</feature>
<name>A0ABU1MSY1_9SPHN</name>
<keyword evidence="5" id="KW-1185">Reference proteome</keyword>
<reference evidence="4 5" key="1">
    <citation type="submission" date="2023-07" db="EMBL/GenBank/DDBJ databases">
        <title>Sorghum-associated microbial communities from plants grown in Nebraska, USA.</title>
        <authorList>
            <person name="Schachtman D."/>
        </authorList>
    </citation>
    <scope>NUCLEOTIDE SEQUENCE [LARGE SCALE GENOMIC DNA]</scope>
    <source>
        <strain evidence="4 5">DS1027</strain>
    </source>
</reference>
<dbReference type="InterPro" id="IPR043128">
    <property type="entry name" value="Rev_trsase/Diguanyl_cyclase"/>
</dbReference>
<proteinExistence type="predicted"/>
<organism evidence="4 5">
    <name type="scientific">Novosphingobium capsulatum</name>
    <dbReference type="NCBI Taxonomy" id="13688"/>
    <lineage>
        <taxon>Bacteria</taxon>
        <taxon>Pseudomonadati</taxon>
        <taxon>Pseudomonadota</taxon>
        <taxon>Alphaproteobacteria</taxon>
        <taxon>Sphingomonadales</taxon>
        <taxon>Sphingomonadaceae</taxon>
        <taxon>Novosphingobium</taxon>
    </lineage>
</organism>
<evidence type="ECO:0000259" key="2">
    <source>
        <dbReference type="PROSITE" id="PS50883"/>
    </source>
</evidence>
<dbReference type="PROSITE" id="PS50883">
    <property type="entry name" value="EAL"/>
    <property type="match status" value="1"/>
</dbReference>
<dbReference type="Gene3D" id="3.20.20.450">
    <property type="entry name" value="EAL domain"/>
    <property type="match status" value="1"/>
</dbReference>
<gene>
    <name evidence="4" type="ORF">J2792_004042</name>
</gene>
<dbReference type="NCBIfam" id="TIGR00254">
    <property type="entry name" value="GGDEF"/>
    <property type="match status" value="1"/>
</dbReference>
<feature type="transmembrane region" description="Helical" evidence="1">
    <location>
        <begin position="55"/>
        <end position="75"/>
    </location>
</feature>
<sequence length="656" mass="71157">MRASRPFRWFAEIGDDPALAVSQAVNLQRQVPLLYGLLLINSLAVAITHRHQAPAVLTISVPAVLFAITFFRMIHWLRQARKGVPTAEQARRQLRAITAVSGPVALAYVGWSLALAPYGGPFEQAHVGLYISTTVIGCIFCLIVLPQAALLVALTVLPAFIIMCLARQQLIFVTIGINVALVLAVLLRVLFNSFAHFEGQVRAGTLLTAQHAELQRLNEENRRLALTDALTGLANRRRFHADLEAWTTTHAGMPFAVGVLDLDRFKPINDTYGHHVGDRLLAEIGARLRHAAGPSAQVYRLGGDEFGLIDPDVSGFTRTCERLLQQIRAPLQVGEIVLHVGASLGVAHCPQAGTGADDLFDRADYALYHAKHVEGGGVCVFSAALETAVRADRAIEVALQGSTLEDELTIVFQPIIELASGRLSAVEVLVRWTSPVLGEVSAADFIAVAERSTAIHSITRAVIRKGLKAAQHLPDDVAVSFNISACDLTSATTLAFIRREIERTGIDPGRIWLEVTETAVMANAETAAQALQAFRDIGVHVALDDFGTGYSSLGYVQRLPLDKVKIDRSFVAGLDGTDGDTIARAVITFCHTIGLSCVAEGVETPSQWRMLQEAGCKHAQGYLFSKPLTLDALLALCTEWERQRPWGARQRQRGAA</sequence>
<feature type="transmembrane region" description="Helical" evidence="1">
    <location>
        <begin position="130"/>
        <end position="163"/>
    </location>
</feature>
<feature type="transmembrane region" description="Helical" evidence="1">
    <location>
        <begin position="32"/>
        <end position="49"/>
    </location>
</feature>
<protein>
    <submittedName>
        <fullName evidence="4">Diguanylate cyclase (GGDEF)-like protein</fullName>
    </submittedName>
</protein>
<dbReference type="SUPFAM" id="SSF55073">
    <property type="entry name" value="Nucleotide cyclase"/>
    <property type="match status" value="1"/>
</dbReference>
<dbReference type="Proteomes" id="UP001184150">
    <property type="component" value="Unassembled WGS sequence"/>
</dbReference>